<dbReference type="Gene3D" id="3.30.300.30">
    <property type="match status" value="1"/>
</dbReference>
<dbReference type="InterPro" id="IPR050237">
    <property type="entry name" value="ATP-dep_AMP-bd_enzyme"/>
</dbReference>
<dbReference type="SUPFAM" id="SSF56801">
    <property type="entry name" value="Acetyl-CoA synthetase-like"/>
    <property type="match status" value="1"/>
</dbReference>
<evidence type="ECO:0000259" key="2">
    <source>
        <dbReference type="Pfam" id="PF13193"/>
    </source>
</evidence>
<evidence type="ECO:0000313" key="4">
    <source>
        <dbReference type="Proteomes" id="UP000005143"/>
    </source>
</evidence>
<name>H0E034_9ACTN</name>
<keyword evidence="4" id="KW-1185">Reference proteome</keyword>
<dbReference type="Pfam" id="PF00501">
    <property type="entry name" value="AMP-binding"/>
    <property type="match status" value="1"/>
</dbReference>
<evidence type="ECO:0000259" key="1">
    <source>
        <dbReference type="Pfam" id="PF00501"/>
    </source>
</evidence>
<accession>H0E034</accession>
<dbReference type="PATRIC" id="fig|1097667.3.peg.139"/>
<dbReference type="InterPro" id="IPR025110">
    <property type="entry name" value="AMP-bd_C"/>
</dbReference>
<protein>
    <submittedName>
        <fullName evidence="3">Long-chain-fatty-acid--CoA ligase</fullName>
        <ecNumber evidence="3">6.2.1.3</ecNumber>
    </submittedName>
</protein>
<dbReference type="Pfam" id="PF13193">
    <property type="entry name" value="AMP-binding_C"/>
    <property type="match status" value="1"/>
</dbReference>
<dbReference type="Proteomes" id="UP000005143">
    <property type="component" value="Unassembled WGS sequence"/>
</dbReference>
<comment type="caution">
    <text evidence="3">The sequence shown here is derived from an EMBL/GenBank/DDBJ whole genome shotgun (WGS) entry which is preliminary data.</text>
</comment>
<dbReference type="InterPro" id="IPR000873">
    <property type="entry name" value="AMP-dep_synth/lig_dom"/>
</dbReference>
<dbReference type="PANTHER" id="PTHR43767:SF7">
    <property type="entry name" value="MEDIUM_LONG-CHAIN-FATTY-ACID--COA LIGASE FADD8"/>
    <property type="match status" value="1"/>
</dbReference>
<feature type="domain" description="AMP-dependent synthetase/ligase" evidence="1">
    <location>
        <begin position="9"/>
        <end position="104"/>
    </location>
</feature>
<dbReference type="InterPro" id="IPR042099">
    <property type="entry name" value="ANL_N_sf"/>
</dbReference>
<reference evidence="3 4" key="1">
    <citation type="journal article" date="2013" name="Biodegradation">
        <title>Quantitative proteomic analysis of ibuprofen-degrading Patulibacter sp. strain I11.</title>
        <authorList>
            <person name="Almeida B."/>
            <person name="Kjeldal H."/>
            <person name="Lolas I."/>
            <person name="Knudsen A.D."/>
            <person name="Carvalho G."/>
            <person name="Nielsen K.L."/>
            <person name="Barreto Crespo M.T."/>
            <person name="Stensballe A."/>
            <person name="Nielsen J.L."/>
        </authorList>
    </citation>
    <scope>NUCLEOTIDE SEQUENCE [LARGE SCALE GENOMIC DNA]</scope>
    <source>
        <strain evidence="3 4">I11</strain>
    </source>
</reference>
<dbReference type="PANTHER" id="PTHR43767">
    <property type="entry name" value="LONG-CHAIN-FATTY-ACID--COA LIGASE"/>
    <property type="match status" value="1"/>
</dbReference>
<dbReference type="GO" id="GO:0004467">
    <property type="term" value="F:long-chain fatty acid-CoA ligase activity"/>
    <property type="evidence" value="ECO:0007669"/>
    <property type="project" value="UniProtKB-EC"/>
</dbReference>
<organism evidence="3 4">
    <name type="scientific">Patulibacter medicamentivorans</name>
    <dbReference type="NCBI Taxonomy" id="1097667"/>
    <lineage>
        <taxon>Bacteria</taxon>
        <taxon>Bacillati</taxon>
        <taxon>Actinomycetota</taxon>
        <taxon>Thermoleophilia</taxon>
        <taxon>Solirubrobacterales</taxon>
        <taxon>Patulibacteraceae</taxon>
        <taxon>Patulibacter</taxon>
    </lineage>
</organism>
<sequence>MLAVDGHEHRDLTALELIYTAYAFPERVRRAALERFGSRFAFMYGLTEAQLTCSAPEHFESDPTDVGTTMGVSRVAVLDPAGRPLPDGEVGEIGFAGPSVMAHYHGRPDATAEAVRAGWVLTGDLGRRDEDGRLHFVGRSKEMIKTGGFSVDPVEVENAILALDGVVEAAVVGVEDEYWGEAIVAFVVGDVRPEAVTGVCRERLARFKVPKRVVGVDALPKNATGKIERGRLRAAVRSAGDEPLTPVA</sequence>
<feature type="domain" description="AMP-binding enzyme C-terminal" evidence="2">
    <location>
        <begin position="155"/>
        <end position="226"/>
    </location>
</feature>
<dbReference type="AlphaFoldDB" id="H0E034"/>
<dbReference type="EMBL" id="AGUD01000004">
    <property type="protein sequence ID" value="EHN12993.1"/>
    <property type="molecule type" value="Genomic_DNA"/>
</dbReference>
<dbReference type="EC" id="6.2.1.3" evidence="3"/>
<dbReference type="InterPro" id="IPR045851">
    <property type="entry name" value="AMP-bd_C_sf"/>
</dbReference>
<gene>
    <name evidence="3" type="ORF">PAI11_01390</name>
</gene>
<proteinExistence type="predicted"/>
<dbReference type="Gene3D" id="3.40.50.12780">
    <property type="entry name" value="N-terminal domain of ligase-like"/>
    <property type="match status" value="1"/>
</dbReference>
<evidence type="ECO:0000313" key="3">
    <source>
        <dbReference type="EMBL" id="EHN12993.1"/>
    </source>
</evidence>
<keyword evidence="3" id="KW-0436">Ligase</keyword>